<dbReference type="GO" id="GO:0004399">
    <property type="term" value="F:histidinol dehydrogenase activity"/>
    <property type="evidence" value="ECO:0007669"/>
    <property type="project" value="UniProtKB-UniRule"/>
</dbReference>
<dbReference type="GO" id="GO:0008270">
    <property type="term" value="F:zinc ion binding"/>
    <property type="evidence" value="ECO:0007669"/>
    <property type="project" value="UniProtKB-UniRule"/>
</dbReference>
<evidence type="ECO:0000256" key="10">
    <source>
        <dbReference type="PIRSR" id="PIRSR000099-4"/>
    </source>
</evidence>
<evidence type="ECO:0000256" key="7">
    <source>
        <dbReference type="PIRSR" id="PIRSR000099-1"/>
    </source>
</evidence>
<gene>
    <name evidence="5" type="primary">hisD</name>
    <name evidence="12" type="ordered locus">Calni_1277</name>
</gene>
<dbReference type="InterPro" id="IPR016161">
    <property type="entry name" value="Ald_DH/histidinol_DH"/>
</dbReference>
<protein>
    <recommendedName>
        <fullName evidence="5">Histidinol dehydrogenase</fullName>
        <shortName evidence="5">HDH</shortName>
        <ecNumber evidence="5">1.1.1.23</ecNumber>
    </recommendedName>
</protein>
<feature type="binding site" evidence="5 8">
    <location>
        <position position="182"/>
    </location>
    <ligand>
        <name>NAD(+)</name>
        <dbReference type="ChEBI" id="CHEBI:57540"/>
    </ligand>
</feature>
<dbReference type="Pfam" id="PF00815">
    <property type="entry name" value="Histidinol_dh"/>
    <property type="match status" value="1"/>
</dbReference>
<dbReference type="GO" id="GO:0051287">
    <property type="term" value="F:NAD binding"/>
    <property type="evidence" value="ECO:0007669"/>
    <property type="project" value="InterPro"/>
</dbReference>
<evidence type="ECO:0000256" key="3">
    <source>
        <dbReference type="ARBA" id="ARBA00022833"/>
    </source>
</evidence>
<accession>E4TJB8</accession>
<dbReference type="InterPro" id="IPR012131">
    <property type="entry name" value="Hstdl_DH"/>
</dbReference>
<dbReference type="UniPathway" id="UPA00031">
    <property type="reaction ID" value="UER00014"/>
</dbReference>
<evidence type="ECO:0000256" key="1">
    <source>
        <dbReference type="ARBA" id="ARBA00010178"/>
    </source>
</evidence>
<proteinExistence type="inferred from homology"/>
<feature type="active site" description="Proton acceptor" evidence="5 7">
    <location>
        <position position="319"/>
    </location>
</feature>
<keyword evidence="5 8" id="KW-0520">NAD</keyword>
<dbReference type="HOGENOM" id="CLU_006732_3_3_0"/>
<feature type="binding site" evidence="5 9">
    <location>
        <position position="228"/>
    </location>
    <ligand>
        <name>substrate</name>
    </ligand>
</feature>
<keyword evidence="5" id="KW-0028">Amino-acid biosynthesis</keyword>
<dbReference type="STRING" id="768670.Calni_1277"/>
<keyword evidence="5" id="KW-0368">Histidine biosynthesis</keyword>
<keyword evidence="3 5" id="KW-0862">Zinc</keyword>
<keyword evidence="13" id="KW-1185">Reference proteome</keyword>
<feature type="binding site" evidence="5 9">
    <location>
        <position position="319"/>
    </location>
    <ligand>
        <name>substrate</name>
    </ligand>
</feature>
<comment type="similarity">
    <text evidence="1 5 6 11">Belongs to the histidinol dehydrogenase family.</text>
</comment>
<dbReference type="CDD" id="cd06572">
    <property type="entry name" value="Histidinol_dh"/>
    <property type="match status" value="1"/>
</dbReference>
<feature type="binding site" evidence="5 9">
    <location>
        <position position="411"/>
    </location>
    <ligand>
        <name>substrate</name>
    </ligand>
</feature>
<feature type="binding site" evidence="5 9">
    <location>
        <position position="250"/>
    </location>
    <ligand>
        <name>substrate</name>
    </ligand>
</feature>
<keyword evidence="2 5" id="KW-0479">Metal-binding</keyword>
<evidence type="ECO:0000256" key="2">
    <source>
        <dbReference type="ARBA" id="ARBA00022723"/>
    </source>
</evidence>
<dbReference type="EMBL" id="CP002347">
    <property type="protein sequence ID" value="ADR19185.1"/>
    <property type="molecule type" value="Genomic_DNA"/>
</dbReference>
<name>E4TJB8_CALNY</name>
<feature type="binding site" evidence="5 10">
    <location>
        <position position="253"/>
    </location>
    <ligand>
        <name>Zn(2+)</name>
        <dbReference type="ChEBI" id="CHEBI:29105"/>
    </ligand>
</feature>
<organism evidence="12 13">
    <name type="scientific">Calditerrivibrio nitroreducens (strain DSM 19672 / NBRC 101217 / Yu37-1)</name>
    <dbReference type="NCBI Taxonomy" id="768670"/>
    <lineage>
        <taxon>Bacteria</taxon>
        <taxon>Pseudomonadati</taxon>
        <taxon>Deferribacterota</taxon>
        <taxon>Deferribacteres</taxon>
        <taxon>Deferribacterales</taxon>
        <taxon>Calditerrivibrionaceae</taxon>
    </lineage>
</organism>
<dbReference type="InterPro" id="IPR001692">
    <property type="entry name" value="Histidinol_DH_CS"/>
</dbReference>
<evidence type="ECO:0000256" key="11">
    <source>
        <dbReference type="RuleBase" id="RU004175"/>
    </source>
</evidence>
<evidence type="ECO:0000256" key="8">
    <source>
        <dbReference type="PIRSR" id="PIRSR000099-2"/>
    </source>
</evidence>
<comment type="pathway">
    <text evidence="5">Amino-acid biosynthesis; L-histidine biosynthesis; L-histidine from 5-phospho-alpha-D-ribose 1-diphosphate: step 9/9.</text>
</comment>
<dbReference type="PROSITE" id="PS00611">
    <property type="entry name" value="HISOL_DEHYDROGENASE"/>
    <property type="match status" value="1"/>
</dbReference>
<evidence type="ECO:0000256" key="6">
    <source>
        <dbReference type="PIRNR" id="PIRNR000099"/>
    </source>
</evidence>
<feature type="binding site" evidence="5 8">
    <location>
        <position position="121"/>
    </location>
    <ligand>
        <name>NAD(+)</name>
        <dbReference type="ChEBI" id="CHEBI:57540"/>
    </ligand>
</feature>
<dbReference type="NCBIfam" id="TIGR00069">
    <property type="entry name" value="hisD"/>
    <property type="match status" value="1"/>
</dbReference>
<feature type="binding site" evidence="5 10">
    <location>
        <position position="250"/>
    </location>
    <ligand>
        <name>Zn(2+)</name>
        <dbReference type="ChEBI" id="CHEBI:29105"/>
    </ligand>
</feature>
<dbReference type="PIRSF" id="PIRSF000099">
    <property type="entry name" value="Histidinol_dh"/>
    <property type="match status" value="1"/>
</dbReference>
<keyword evidence="4 5" id="KW-0560">Oxidoreductase</keyword>
<dbReference type="eggNOG" id="COG0141">
    <property type="taxonomic scope" value="Bacteria"/>
</dbReference>
<dbReference type="Gene3D" id="1.20.5.1300">
    <property type="match status" value="1"/>
</dbReference>
<dbReference type="Gene3D" id="3.40.50.1980">
    <property type="entry name" value="Nitrogenase molybdenum iron protein domain"/>
    <property type="match status" value="2"/>
</dbReference>
<evidence type="ECO:0000256" key="9">
    <source>
        <dbReference type="PIRSR" id="PIRSR000099-3"/>
    </source>
</evidence>
<feature type="active site" description="Proton acceptor" evidence="5 7">
    <location>
        <position position="318"/>
    </location>
</feature>
<dbReference type="PRINTS" id="PR00083">
    <property type="entry name" value="HOLDHDRGNASE"/>
</dbReference>
<dbReference type="HAMAP" id="MF_01024">
    <property type="entry name" value="HisD"/>
    <property type="match status" value="1"/>
</dbReference>
<feature type="binding site" evidence="5 9">
    <location>
        <position position="352"/>
    </location>
    <ligand>
        <name>substrate</name>
    </ligand>
</feature>
<dbReference type="OrthoDB" id="9805269at2"/>
<dbReference type="GO" id="GO:0005829">
    <property type="term" value="C:cytosol"/>
    <property type="evidence" value="ECO:0007669"/>
    <property type="project" value="TreeGrafter"/>
</dbReference>
<evidence type="ECO:0000313" key="13">
    <source>
        <dbReference type="Proteomes" id="UP000007039"/>
    </source>
</evidence>
<feature type="binding site" evidence="5 10">
    <location>
        <position position="411"/>
    </location>
    <ligand>
        <name>Zn(2+)</name>
        <dbReference type="ChEBI" id="CHEBI:29105"/>
    </ligand>
</feature>
<dbReference type="InterPro" id="IPR022695">
    <property type="entry name" value="Histidinol_DH_monofunct"/>
</dbReference>
<comment type="cofactor">
    <cofactor evidence="5 10">
        <name>Zn(2+)</name>
        <dbReference type="ChEBI" id="CHEBI:29105"/>
    </cofactor>
    <text evidence="5 10">Binds 1 zinc ion per subunit.</text>
</comment>
<dbReference type="KEGG" id="cni:Calni_1277"/>
<dbReference type="EC" id="1.1.1.23" evidence="5"/>
<feature type="binding site" evidence="5 9">
    <location>
        <position position="406"/>
    </location>
    <ligand>
        <name>substrate</name>
    </ligand>
</feature>
<dbReference type="AlphaFoldDB" id="E4TJB8"/>
<dbReference type="PANTHER" id="PTHR21256">
    <property type="entry name" value="HISTIDINOL DEHYDROGENASE HDH"/>
    <property type="match status" value="1"/>
</dbReference>
<comment type="catalytic activity">
    <reaction evidence="5">
        <text>L-histidinol + 2 NAD(+) + H2O = L-histidine + 2 NADH + 3 H(+)</text>
        <dbReference type="Rhea" id="RHEA:20641"/>
        <dbReference type="ChEBI" id="CHEBI:15377"/>
        <dbReference type="ChEBI" id="CHEBI:15378"/>
        <dbReference type="ChEBI" id="CHEBI:57540"/>
        <dbReference type="ChEBI" id="CHEBI:57595"/>
        <dbReference type="ChEBI" id="CHEBI:57699"/>
        <dbReference type="ChEBI" id="CHEBI:57945"/>
        <dbReference type="EC" id="1.1.1.23"/>
    </reaction>
</comment>
<dbReference type="Proteomes" id="UP000007039">
    <property type="component" value="Chromosome"/>
</dbReference>
<sequence>MIYKDTNEILPKILKRSDDYEEKYLSTVLSIIDDVKKNGDSALKIYSKKFDNNPDENLEVTKKEMISAYDNIDEQLKLDLQLAKKNIEEYHKNQLEKSWFIEKEGTILGQKITPLDKVGVYVPGGKASYPSTVLMNVIPAKVAGVKEVIVVTPAKDGKISEIVLAACYIAGVDKIFKIGGAQAIAALSYGTETIPKVDKIVGPGNIYVALAKKLVFGRVDIDMIAGPSEILIIADDSANPEYVAADMLSQAEHDELASSITITDSPNLAKEIEKYLNIHLKSLPKKDIAEKSLKQYGGVIVVKNINEAVELSNSIAPEHLELAVKNPFELLPKIKHAGAIFLGHYTPEAMGDYFAGPNHTLPTGGTARFSSPLGTYDFFKRSSIISYTRDSFLKQRENVYRLAKSEDLDAHALSVKVRG</sequence>
<dbReference type="RefSeq" id="WP_013451397.1">
    <property type="nucleotide sequence ID" value="NC_014758.1"/>
</dbReference>
<feature type="binding site" evidence="5 10">
    <location>
        <position position="352"/>
    </location>
    <ligand>
        <name>Zn(2+)</name>
        <dbReference type="ChEBI" id="CHEBI:29105"/>
    </ligand>
</feature>
<reference evidence="12 13" key="1">
    <citation type="journal article" date="2011" name="Stand. Genomic Sci.">
        <title>Complete genome sequence of Calditerrivibrio nitroreducens type strain (Yu37-1).</title>
        <authorList>
            <person name="Pitluck S."/>
            <person name="Sikorski J."/>
            <person name="Zeytun A."/>
            <person name="Lapidus A."/>
            <person name="Nolan M."/>
            <person name="Lucas S."/>
            <person name="Hammon N."/>
            <person name="Deshpande S."/>
            <person name="Cheng J.F."/>
            <person name="Tapia R."/>
            <person name="Han C."/>
            <person name="Goodwin L."/>
            <person name="Liolios K."/>
            <person name="Pagani I."/>
            <person name="Ivanova N."/>
            <person name="Mavromatis K."/>
            <person name="Pati A."/>
            <person name="Chen A."/>
            <person name="Palaniappan K."/>
            <person name="Hauser L."/>
            <person name="Chang Y.J."/>
            <person name="Jeffries C.D."/>
            <person name="Detter J.C."/>
            <person name="Brambilla E."/>
            <person name="Djao O.D."/>
            <person name="Rohde M."/>
            <person name="Spring S."/>
            <person name="Goker M."/>
            <person name="Woyke T."/>
            <person name="Bristow J."/>
            <person name="Eisen J.A."/>
            <person name="Markowitz V."/>
            <person name="Hugenholtz P."/>
            <person name="Kyrpides N.C."/>
            <person name="Klenk H.P."/>
            <person name="Land M."/>
        </authorList>
    </citation>
    <scope>NUCLEOTIDE SEQUENCE [LARGE SCALE GENOMIC DNA]</scope>
    <source>
        <strain evidence="13">DSM 19672 / NBRC 101217 / Yu37-1</strain>
    </source>
</reference>
<feature type="binding site" evidence="5 8">
    <location>
        <position position="205"/>
    </location>
    <ligand>
        <name>NAD(+)</name>
        <dbReference type="ChEBI" id="CHEBI:57540"/>
    </ligand>
</feature>
<comment type="function">
    <text evidence="5">Catalyzes the sequential NAD-dependent oxidations of L-histidinol to L-histidinaldehyde and then to L-histidine.</text>
</comment>
<dbReference type="GO" id="GO:0000105">
    <property type="term" value="P:L-histidine biosynthetic process"/>
    <property type="evidence" value="ECO:0007669"/>
    <property type="project" value="UniProtKB-UniRule"/>
</dbReference>
<dbReference type="FunFam" id="3.40.50.1980:FF:000026">
    <property type="entry name" value="Histidinol dehydrogenase"/>
    <property type="match status" value="1"/>
</dbReference>
<evidence type="ECO:0000256" key="4">
    <source>
        <dbReference type="ARBA" id="ARBA00023002"/>
    </source>
</evidence>
<evidence type="ECO:0000313" key="12">
    <source>
        <dbReference type="EMBL" id="ADR19185.1"/>
    </source>
</evidence>
<dbReference type="PANTHER" id="PTHR21256:SF2">
    <property type="entry name" value="HISTIDINE BIOSYNTHESIS TRIFUNCTIONAL PROTEIN"/>
    <property type="match status" value="1"/>
</dbReference>
<evidence type="ECO:0000256" key="5">
    <source>
        <dbReference type="HAMAP-Rule" id="MF_01024"/>
    </source>
</evidence>
<dbReference type="FunFam" id="3.40.50.1980:FF:000001">
    <property type="entry name" value="Histidinol dehydrogenase"/>
    <property type="match status" value="1"/>
</dbReference>
<dbReference type="SUPFAM" id="SSF53720">
    <property type="entry name" value="ALDH-like"/>
    <property type="match status" value="1"/>
</dbReference>
<feature type="binding site" evidence="5 9">
    <location>
        <position position="253"/>
    </location>
    <ligand>
        <name>substrate</name>
    </ligand>
</feature>